<feature type="chain" id="PRO_5043707044" description="EGF-like domain-containing protein" evidence="2">
    <location>
        <begin position="20"/>
        <end position="415"/>
    </location>
</feature>
<name>A0AAV0UF65_HYABA</name>
<protein>
    <recommendedName>
        <fullName evidence="3">EGF-like domain-containing protein</fullName>
    </recommendedName>
</protein>
<dbReference type="EMBL" id="CANTFL010001223">
    <property type="protein sequence ID" value="CAI5734403.1"/>
    <property type="molecule type" value="Genomic_DNA"/>
</dbReference>
<sequence>MKCTHSVAALAAAVALVMAADDDPLYLCDSDAYCDKTFPGTVCIPVNNYGDVVSKCTPNTAKRPACRGSQPGLCPSFQSADIGYLNAHCVFVSEEYLSLGGSGSGADASRRRLVTVASNSSTVKVASNASAEAAVSNSASVGDSELASNASRAEAAASAAEDVGDDDDATATASASDLFSAKIGKETVSGQFICIDVSDCPNKAADPSTCEPVACQAPTSKEVCTNHGTCTYKSKKRMTKRTCMCYAGYEGDKCEKEVSNACDVDCGSGGDCVDGECVCKDGFNGVEHEGKKGKPNQRCTRCTNDLACQNGNTCDTETGKCICGPGFTGDTCGATEDSCTTRTDCGIGACQVLANGSSACFCPTCQPACMLCDVGVNATFDCSTCPTAASSSMQSSKLLVFTSVLVAIMLANLVM</sequence>
<proteinExistence type="predicted"/>
<reference evidence="4" key="1">
    <citation type="submission" date="2022-12" db="EMBL/GenBank/DDBJ databases">
        <authorList>
            <person name="Webb A."/>
        </authorList>
    </citation>
    <scope>NUCLEOTIDE SEQUENCE</scope>
    <source>
        <strain evidence="4">Hp1</strain>
    </source>
</reference>
<dbReference type="SMART" id="SM00181">
    <property type="entry name" value="EGF"/>
    <property type="match status" value="3"/>
</dbReference>
<gene>
    <name evidence="4" type="ORF">HBR001_LOCUS6149</name>
</gene>
<evidence type="ECO:0000313" key="4">
    <source>
        <dbReference type="EMBL" id="CAI5734403.1"/>
    </source>
</evidence>
<dbReference type="Proteomes" id="UP001162031">
    <property type="component" value="Unassembled WGS sequence"/>
</dbReference>
<feature type="disulfide bond" evidence="1">
    <location>
        <begin position="245"/>
        <end position="254"/>
    </location>
</feature>
<keyword evidence="2" id="KW-0732">Signal</keyword>
<dbReference type="PROSITE" id="PS50026">
    <property type="entry name" value="EGF_3"/>
    <property type="match status" value="2"/>
</dbReference>
<dbReference type="PROSITE" id="PS00022">
    <property type="entry name" value="EGF_1"/>
    <property type="match status" value="2"/>
</dbReference>
<dbReference type="AlphaFoldDB" id="A0AAV0UF65"/>
<evidence type="ECO:0000259" key="3">
    <source>
        <dbReference type="PROSITE" id="PS50026"/>
    </source>
</evidence>
<keyword evidence="1" id="KW-1015">Disulfide bond</keyword>
<evidence type="ECO:0000313" key="5">
    <source>
        <dbReference type="Proteomes" id="UP001162031"/>
    </source>
</evidence>
<feature type="domain" description="EGF-like" evidence="3">
    <location>
        <begin position="211"/>
        <end position="255"/>
    </location>
</feature>
<comment type="caution">
    <text evidence="4">The sequence shown here is derived from an EMBL/GenBank/DDBJ whole genome shotgun (WGS) entry which is preliminary data.</text>
</comment>
<feature type="signal peptide" evidence="2">
    <location>
        <begin position="1"/>
        <end position="19"/>
    </location>
</feature>
<organism evidence="4 5">
    <name type="scientific">Hyaloperonospora brassicae</name>
    <name type="common">Brassica downy mildew</name>
    <name type="synonym">Peronospora brassicae</name>
    <dbReference type="NCBI Taxonomy" id="162125"/>
    <lineage>
        <taxon>Eukaryota</taxon>
        <taxon>Sar</taxon>
        <taxon>Stramenopiles</taxon>
        <taxon>Oomycota</taxon>
        <taxon>Peronosporomycetes</taxon>
        <taxon>Peronosporales</taxon>
        <taxon>Peronosporaceae</taxon>
        <taxon>Hyaloperonospora</taxon>
    </lineage>
</organism>
<dbReference type="InterPro" id="IPR000742">
    <property type="entry name" value="EGF"/>
</dbReference>
<accession>A0AAV0UF65</accession>
<evidence type="ECO:0000256" key="2">
    <source>
        <dbReference type="SAM" id="SignalP"/>
    </source>
</evidence>
<dbReference type="SUPFAM" id="SSF57196">
    <property type="entry name" value="EGF/Laminin"/>
    <property type="match status" value="1"/>
</dbReference>
<evidence type="ECO:0000256" key="1">
    <source>
        <dbReference type="PROSITE-ProRule" id="PRU00076"/>
    </source>
</evidence>
<dbReference type="Gene3D" id="2.10.25.10">
    <property type="entry name" value="Laminin"/>
    <property type="match status" value="2"/>
</dbReference>
<keyword evidence="1" id="KW-0245">EGF-like domain</keyword>
<feature type="disulfide bond" evidence="1">
    <location>
        <begin position="323"/>
        <end position="332"/>
    </location>
</feature>
<comment type="caution">
    <text evidence="1">Lacks conserved residue(s) required for the propagation of feature annotation.</text>
</comment>
<feature type="domain" description="EGF-like" evidence="3">
    <location>
        <begin position="300"/>
        <end position="333"/>
    </location>
</feature>
<dbReference type="PROSITE" id="PS01186">
    <property type="entry name" value="EGF_2"/>
    <property type="match status" value="2"/>
</dbReference>
<keyword evidence="5" id="KW-1185">Reference proteome</keyword>